<evidence type="ECO:0000313" key="4">
    <source>
        <dbReference type="Proteomes" id="UP000001542"/>
    </source>
</evidence>
<accession>A2EXV6</accession>
<dbReference type="AlphaFoldDB" id="A2EXV6"/>
<organism evidence="3 4">
    <name type="scientific">Trichomonas vaginalis (strain ATCC PRA-98 / G3)</name>
    <dbReference type="NCBI Taxonomy" id="412133"/>
    <lineage>
        <taxon>Eukaryota</taxon>
        <taxon>Metamonada</taxon>
        <taxon>Parabasalia</taxon>
        <taxon>Trichomonadida</taxon>
        <taxon>Trichomonadidae</taxon>
        <taxon>Trichomonas</taxon>
    </lineage>
</organism>
<dbReference type="InParanoid" id="A2EXV6"/>
<proteinExistence type="predicted"/>
<dbReference type="InterPro" id="IPR001005">
    <property type="entry name" value="SANT/Myb"/>
</dbReference>
<dbReference type="Pfam" id="PF13921">
    <property type="entry name" value="Myb_DNA-bind_6"/>
    <property type="match status" value="1"/>
</dbReference>
<evidence type="ECO:0000256" key="1">
    <source>
        <dbReference type="SAM" id="MobiDB-lite"/>
    </source>
</evidence>
<sequence length="167" mass="19475">MKTRVMNFKEFIDNVPVKKASYSEVLIAMAESKQITQQKPTEYQTFNRTNPLMEKKPEKRPEKRQAIPWTQEEVDAIEDGVKKYGIGHWTLVYELHKDIFMKNERKSSDVGDKWKNMKTKPQYQKYITEDKKAHPKTVNPPQEPNKPVATLVVPTNSHPNAIPNPKQ</sequence>
<dbReference type="SMR" id="A2EXV6"/>
<feature type="domain" description="Myb-like" evidence="2">
    <location>
        <begin position="68"/>
        <end position="118"/>
    </location>
</feature>
<dbReference type="VEuPathDB" id="TrichDB:TVAGG3_0317850"/>
<dbReference type="VEuPathDB" id="TrichDB:TVAG_020420"/>
<dbReference type="EMBL" id="DS113534">
    <property type="protein sequence ID" value="EAY02489.1"/>
    <property type="molecule type" value="Genomic_DNA"/>
</dbReference>
<feature type="region of interest" description="Disordered" evidence="1">
    <location>
        <begin position="107"/>
        <end position="167"/>
    </location>
</feature>
<dbReference type="InterPro" id="IPR009057">
    <property type="entry name" value="Homeodomain-like_sf"/>
</dbReference>
<reference evidence="3" key="2">
    <citation type="journal article" date="2007" name="Science">
        <title>Draft genome sequence of the sexually transmitted pathogen Trichomonas vaginalis.</title>
        <authorList>
            <person name="Carlton J.M."/>
            <person name="Hirt R.P."/>
            <person name="Silva J.C."/>
            <person name="Delcher A.L."/>
            <person name="Schatz M."/>
            <person name="Zhao Q."/>
            <person name="Wortman J.R."/>
            <person name="Bidwell S.L."/>
            <person name="Alsmark U.C.M."/>
            <person name="Besteiro S."/>
            <person name="Sicheritz-Ponten T."/>
            <person name="Noel C.J."/>
            <person name="Dacks J.B."/>
            <person name="Foster P.G."/>
            <person name="Simillion C."/>
            <person name="Van de Peer Y."/>
            <person name="Miranda-Saavedra D."/>
            <person name="Barton G.J."/>
            <person name="Westrop G.D."/>
            <person name="Mueller S."/>
            <person name="Dessi D."/>
            <person name="Fiori P.L."/>
            <person name="Ren Q."/>
            <person name="Paulsen I."/>
            <person name="Zhang H."/>
            <person name="Bastida-Corcuera F.D."/>
            <person name="Simoes-Barbosa A."/>
            <person name="Brown M.T."/>
            <person name="Hayes R.D."/>
            <person name="Mukherjee M."/>
            <person name="Okumura C.Y."/>
            <person name="Schneider R."/>
            <person name="Smith A.J."/>
            <person name="Vanacova S."/>
            <person name="Villalvazo M."/>
            <person name="Haas B.J."/>
            <person name="Pertea M."/>
            <person name="Feldblyum T.V."/>
            <person name="Utterback T.R."/>
            <person name="Shu C.L."/>
            <person name="Osoegawa K."/>
            <person name="de Jong P.J."/>
            <person name="Hrdy I."/>
            <person name="Horvathova L."/>
            <person name="Zubacova Z."/>
            <person name="Dolezal P."/>
            <person name="Malik S.B."/>
            <person name="Logsdon J.M. Jr."/>
            <person name="Henze K."/>
            <person name="Gupta A."/>
            <person name="Wang C.C."/>
            <person name="Dunne R.L."/>
            <person name="Upcroft J.A."/>
            <person name="Upcroft P."/>
            <person name="White O."/>
            <person name="Salzberg S.L."/>
            <person name="Tang P."/>
            <person name="Chiu C.-H."/>
            <person name="Lee Y.-S."/>
            <person name="Embley T.M."/>
            <person name="Coombs G.H."/>
            <person name="Mottram J.C."/>
            <person name="Tachezy J."/>
            <person name="Fraser-Liggett C.M."/>
            <person name="Johnson P.J."/>
        </authorList>
    </citation>
    <scope>NUCLEOTIDE SEQUENCE [LARGE SCALE GENOMIC DNA]</scope>
    <source>
        <strain evidence="3">G3</strain>
    </source>
</reference>
<dbReference type="Proteomes" id="UP000001542">
    <property type="component" value="Unassembled WGS sequence"/>
</dbReference>
<evidence type="ECO:0000259" key="2">
    <source>
        <dbReference type="PROSITE" id="PS50090"/>
    </source>
</evidence>
<dbReference type="KEGG" id="tva:4760329"/>
<keyword evidence="4" id="KW-1185">Reference proteome</keyword>
<dbReference type="SUPFAM" id="SSF46689">
    <property type="entry name" value="Homeodomain-like"/>
    <property type="match status" value="1"/>
</dbReference>
<gene>
    <name evidence="3" type="ORF">TVAG_020420</name>
</gene>
<dbReference type="PROSITE" id="PS50090">
    <property type="entry name" value="MYB_LIKE"/>
    <property type="match status" value="1"/>
</dbReference>
<protein>
    <submittedName>
        <fullName evidence="3">Telomeric DNA binding protein, putative</fullName>
    </submittedName>
</protein>
<evidence type="ECO:0000313" key="3">
    <source>
        <dbReference type="EMBL" id="EAY02489.1"/>
    </source>
</evidence>
<dbReference type="Gene3D" id="1.10.246.220">
    <property type="match status" value="1"/>
</dbReference>
<dbReference type="PANTHER" id="PTHR46993">
    <property type="entry name" value="MYB TRANSCRIPTION FACTOR"/>
    <property type="match status" value="1"/>
</dbReference>
<dbReference type="RefSeq" id="XP_001314728.1">
    <property type="nucleotide sequence ID" value="XM_001314694.1"/>
</dbReference>
<name>A2EXV6_TRIV3</name>
<dbReference type="CDD" id="cd11660">
    <property type="entry name" value="SANT_TRF"/>
    <property type="match status" value="1"/>
</dbReference>
<dbReference type="OrthoDB" id="608866at2759"/>
<dbReference type="PANTHER" id="PTHR46993:SF4">
    <property type="entry name" value="MYB-LIKE HTH TRANSCRIPTIONAL REGULATOR FAMILY PROTEIN"/>
    <property type="match status" value="1"/>
</dbReference>
<reference evidence="3" key="1">
    <citation type="submission" date="2006-10" db="EMBL/GenBank/DDBJ databases">
        <authorList>
            <person name="Amadeo P."/>
            <person name="Zhao Q."/>
            <person name="Wortman J."/>
            <person name="Fraser-Liggett C."/>
            <person name="Carlton J."/>
        </authorList>
    </citation>
    <scope>NUCLEOTIDE SEQUENCE</scope>
    <source>
        <strain evidence="3">G3</strain>
    </source>
</reference>